<keyword evidence="3" id="KW-1185">Reference proteome</keyword>
<feature type="transmembrane region" description="Helical" evidence="1">
    <location>
        <begin position="107"/>
        <end position="125"/>
    </location>
</feature>
<dbReference type="InParanoid" id="H0ETQ2"/>
<feature type="transmembrane region" description="Helical" evidence="1">
    <location>
        <begin position="12"/>
        <end position="31"/>
    </location>
</feature>
<reference evidence="2 3" key="1">
    <citation type="journal article" date="2012" name="Eukaryot. Cell">
        <title>Genome sequence of the fungus Glarea lozoyensis: the first genome sequence of a species from the Helotiaceae family.</title>
        <authorList>
            <person name="Youssar L."/>
            <person name="Gruening B.A."/>
            <person name="Erxleben A."/>
            <person name="Guenther S."/>
            <person name="Huettel W."/>
        </authorList>
    </citation>
    <scope>NUCLEOTIDE SEQUENCE [LARGE SCALE GENOMIC DNA]</scope>
    <source>
        <strain evidence="3">ATCC 74030 / MF5533</strain>
    </source>
</reference>
<dbReference type="GO" id="GO:0016020">
    <property type="term" value="C:membrane"/>
    <property type="evidence" value="ECO:0007669"/>
    <property type="project" value="TreeGrafter"/>
</dbReference>
<proteinExistence type="predicted"/>
<dbReference type="PANTHER" id="PTHR13146:SF0">
    <property type="entry name" value="SOLUTE CARRIER FAMILY 35 MEMBER F6"/>
    <property type="match status" value="1"/>
</dbReference>
<name>H0ETQ2_GLAL7</name>
<protein>
    <submittedName>
        <fullName evidence="2">Uncharacterized protein</fullName>
    </submittedName>
</protein>
<dbReference type="AlphaFoldDB" id="H0ETQ2"/>
<evidence type="ECO:0000313" key="3">
    <source>
        <dbReference type="Proteomes" id="UP000005446"/>
    </source>
</evidence>
<sequence length="163" mass="17609">MNVGLLFVEPSIYQMTLVAGVAVVGLAGWLYHKEDPPESVRDAAILTIRAAVNYAVDELKKPGAGLAVIGVLLIAGAQIFTASQFVLEEYILEKYALEPLKVVGWEGIFGFSVTVLGMIVMYLAVGRTSAGRNGYFDVVEGWREVSSYKGIWVSSIAIMFSIG</sequence>
<gene>
    <name evidence="2" type="ORF">M7I_6120</name>
</gene>
<dbReference type="PANTHER" id="PTHR13146">
    <property type="match status" value="1"/>
</dbReference>
<keyword evidence="1" id="KW-0812">Transmembrane</keyword>
<evidence type="ECO:0000256" key="1">
    <source>
        <dbReference type="SAM" id="Phobius"/>
    </source>
</evidence>
<dbReference type="Proteomes" id="UP000005446">
    <property type="component" value="Unassembled WGS sequence"/>
</dbReference>
<dbReference type="OrthoDB" id="29773at2759"/>
<keyword evidence="1" id="KW-1133">Transmembrane helix</keyword>
<accession>H0ETQ2</accession>
<evidence type="ECO:0000313" key="2">
    <source>
        <dbReference type="EMBL" id="EHK98071.1"/>
    </source>
</evidence>
<dbReference type="HOGENOM" id="CLU_1627215_0_0_1"/>
<feature type="transmembrane region" description="Helical" evidence="1">
    <location>
        <begin position="64"/>
        <end position="87"/>
    </location>
</feature>
<organism evidence="2 3">
    <name type="scientific">Glarea lozoyensis (strain ATCC 74030 / MF5533)</name>
    <dbReference type="NCBI Taxonomy" id="1104152"/>
    <lineage>
        <taxon>Eukaryota</taxon>
        <taxon>Fungi</taxon>
        <taxon>Dikarya</taxon>
        <taxon>Ascomycota</taxon>
        <taxon>Pezizomycotina</taxon>
        <taxon>Leotiomycetes</taxon>
        <taxon>Helotiales</taxon>
        <taxon>Helotiaceae</taxon>
        <taxon>Glarea</taxon>
    </lineage>
</organism>
<comment type="caution">
    <text evidence="2">The sequence shown here is derived from an EMBL/GenBank/DDBJ whole genome shotgun (WGS) entry which is preliminary data.</text>
</comment>
<dbReference type="EMBL" id="AGUE01000165">
    <property type="protein sequence ID" value="EHK98071.1"/>
    <property type="molecule type" value="Genomic_DNA"/>
</dbReference>
<keyword evidence="1" id="KW-0472">Membrane</keyword>